<sequence>MPSLTKSSVELEDYDIMEQIGSGKLSSVYLVNCKRGRLRNRQLALRKLLTDDQSEPSEPEASGSSSIHLSLSHPSITSLFSCFFTPSAHFQVLELCSGGSLSDHLAGKSLSEDRLRGVLKSLLEALVYLKKQGVIHRNIKPSNVLLTSDGRVKLGDFKLATYMPPSDLPDDCFEDGLHFVAPEIL</sequence>
<dbReference type="SUPFAM" id="SSF56112">
    <property type="entry name" value="Protein kinase-like (PK-like)"/>
    <property type="match status" value="1"/>
</dbReference>
<dbReference type="InterPro" id="IPR000719">
    <property type="entry name" value="Prot_kinase_dom"/>
</dbReference>
<name>A0AAW0AZJ9_9AGAR</name>
<keyword evidence="3" id="KW-1185">Reference proteome</keyword>
<feature type="domain" description="Protein kinase" evidence="1">
    <location>
        <begin position="14"/>
        <end position="185"/>
    </location>
</feature>
<dbReference type="GO" id="GO:0005524">
    <property type="term" value="F:ATP binding"/>
    <property type="evidence" value="ECO:0007669"/>
    <property type="project" value="InterPro"/>
</dbReference>
<dbReference type="PANTHER" id="PTHR24361">
    <property type="entry name" value="MITOGEN-ACTIVATED KINASE KINASE KINASE"/>
    <property type="match status" value="1"/>
</dbReference>
<protein>
    <submittedName>
        <fullName evidence="2">Kinase-like domain-containing protein</fullName>
    </submittedName>
</protein>
<dbReference type="Pfam" id="PF00069">
    <property type="entry name" value="Pkinase"/>
    <property type="match status" value="1"/>
</dbReference>
<feature type="non-terminal residue" evidence="2">
    <location>
        <position position="185"/>
    </location>
</feature>
<evidence type="ECO:0000259" key="1">
    <source>
        <dbReference type="PROSITE" id="PS50011"/>
    </source>
</evidence>
<keyword evidence="2" id="KW-0808">Transferase</keyword>
<keyword evidence="2" id="KW-0418">Kinase</keyword>
<dbReference type="AlphaFoldDB" id="A0AAW0AZJ9"/>
<dbReference type="EMBL" id="JAWWNJ010000045">
    <property type="protein sequence ID" value="KAK7018827.1"/>
    <property type="molecule type" value="Genomic_DNA"/>
</dbReference>
<dbReference type="Gene3D" id="1.10.510.10">
    <property type="entry name" value="Transferase(Phosphotransferase) domain 1"/>
    <property type="match status" value="1"/>
</dbReference>
<dbReference type="PROSITE" id="PS50011">
    <property type="entry name" value="PROTEIN_KINASE_DOM"/>
    <property type="match status" value="1"/>
</dbReference>
<dbReference type="GO" id="GO:0005737">
    <property type="term" value="C:cytoplasm"/>
    <property type="evidence" value="ECO:0007669"/>
    <property type="project" value="TreeGrafter"/>
</dbReference>
<dbReference type="InterPro" id="IPR011009">
    <property type="entry name" value="Kinase-like_dom_sf"/>
</dbReference>
<reference evidence="2 3" key="1">
    <citation type="journal article" date="2024" name="J Genomics">
        <title>Draft genome sequencing and assembly of Favolaschia claudopus CIRM-BRFM 2984 isolated from oak limbs.</title>
        <authorList>
            <person name="Navarro D."/>
            <person name="Drula E."/>
            <person name="Chaduli D."/>
            <person name="Cazenave R."/>
            <person name="Ahrendt S."/>
            <person name="Wang J."/>
            <person name="Lipzen A."/>
            <person name="Daum C."/>
            <person name="Barry K."/>
            <person name="Grigoriev I.V."/>
            <person name="Favel A."/>
            <person name="Rosso M.N."/>
            <person name="Martin F."/>
        </authorList>
    </citation>
    <scope>NUCLEOTIDE SEQUENCE [LARGE SCALE GENOMIC DNA]</scope>
    <source>
        <strain evidence="2 3">CIRM-BRFM 2984</strain>
    </source>
</reference>
<dbReference type="Proteomes" id="UP001362999">
    <property type="component" value="Unassembled WGS sequence"/>
</dbReference>
<dbReference type="InterPro" id="IPR053235">
    <property type="entry name" value="Ser_Thr_kinase"/>
</dbReference>
<accession>A0AAW0AZJ9</accession>
<organism evidence="2 3">
    <name type="scientific">Favolaschia claudopus</name>
    <dbReference type="NCBI Taxonomy" id="2862362"/>
    <lineage>
        <taxon>Eukaryota</taxon>
        <taxon>Fungi</taxon>
        <taxon>Dikarya</taxon>
        <taxon>Basidiomycota</taxon>
        <taxon>Agaricomycotina</taxon>
        <taxon>Agaricomycetes</taxon>
        <taxon>Agaricomycetidae</taxon>
        <taxon>Agaricales</taxon>
        <taxon>Marasmiineae</taxon>
        <taxon>Mycenaceae</taxon>
        <taxon>Favolaschia</taxon>
    </lineage>
</organism>
<comment type="caution">
    <text evidence="2">The sequence shown here is derived from an EMBL/GenBank/DDBJ whole genome shotgun (WGS) entry which is preliminary data.</text>
</comment>
<evidence type="ECO:0000313" key="3">
    <source>
        <dbReference type="Proteomes" id="UP001362999"/>
    </source>
</evidence>
<gene>
    <name evidence="2" type="ORF">R3P38DRAFT_2714650</name>
</gene>
<dbReference type="GO" id="GO:0004674">
    <property type="term" value="F:protein serine/threonine kinase activity"/>
    <property type="evidence" value="ECO:0007669"/>
    <property type="project" value="TreeGrafter"/>
</dbReference>
<evidence type="ECO:0000313" key="2">
    <source>
        <dbReference type="EMBL" id="KAK7018827.1"/>
    </source>
</evidence>
<proteinExistence type="predicted"/>